<dbReference type="GO" id="GO:0016491">
    <property type="term" value="F:oxidoreductase activity"/>
    <property type="evidence" value="ECO:0007669"/>
    <property type="project" value="UniProtKB-KW"/>
</dbReference>
<dbReference type="FunFam" id="3.40.50.720:FF:000382">
    <property type="entry name" value="NAD(P)-binding Rossmann-fold superfamily protein"/>
    <property type="match status" value="1"/>
</dbReference>
<evidence type="ECO:0000313" key="5">
    <source>
        <dbReference type="Proteomes" id="UP000288805"/>
    </source>
</evidence>
<name>A0A438IPE4_VITVI</name>
<evidence type="ECO:0000256" key="1">
    <source>
        <dbReference type="ARBA" id="ARBA00022857"/>
    </source>
</evidence>
<dbReference type="Pfam" id="PF01370">
    <property type="entry name" value="Epimerase"/>
    <property type="match status" value="1"/>
</dbReference>
<sequence>MAEKEEKERVCITGAGGYIASWVVKLLLSKGFIVHGTVREPCDGKNSHLKKLEKASENLKLFKADLLDYDGLCAAIDGCTGVFHIASPNLYPKVSNPQAEVVEPAVVGTLNILKACETARVKKVVVVSSVAAVILNPSWPKDRPKDEECWSDPEICKAPENYYFLSKTLAESETWKHARTSELDIVTVCPSFVFGPMLQPTLNASSYVLLTYLKDGPESVENKDRPIIDVRDLAEAILLVYEKPEAQGRYICSSYTISTQELVEKLKSMYPDYNYPKSYTAVEGLKLSSEKLQGLGWKYRPLEETLVDAVKSFQENGFLPKH</sequence>
<dbReference type="Gene3D" id="3.40.50.720">
    <property type="entry name" value="NAD(P)-binding Rossmann-like Domain"/>
    <property type="match status" value="1"/>
</dbReference>
<comment type="caution">
    <text evidence="4">The sequence shown here is derived from an EMBL/GenBank/DDBJ whole genome shotgun (WGS) entry which is preliminary data.</text>
</comment>
<protein>
    <submittedName>
        <fullName evidence="4">Cinnamoyl-CoA reductase 2</fullName>
    </submittedName>
</protein>
<organism evidence="4 5">
    <name type="scientific">Vitis vinifera</name>
    <name type="common">Grape</name>
    <dbReference type="NCBI Taxonomy" id="29760"/>
    <lineage>
        <taxon>Eukaryota</taxon>
        <taxon>Viridiplantae</taxon>
        <taxon>Streptophyta</taxon>
        <taxon>Embryophyta</taxon>
        <taxon>Tracheophyta</taxon>
        <taxon>Spermatophyta</taxon>
        <taxon>Magnoliopsida</taxon>
        <taxon>eudicotyledons</taxon>
        <taxon>Gunneridae</taxon>
        <taxon>Pentapetalae</taxon>
        <taxon>rosids</taxon>
        <taxon>Vitales</taxon>
        <taxon>Vitaceae</taxon>
        <taxon>Viteae</taxon>
        <taxon>Vitis</taxon>
    </lineage>
</organism>
<evidence type="ECO:0000256" key="2">
    <source>
        <dbReference type="ARBA" id="ARBA00023002"/>
    </source>
</evidence>
<keyword evidence="1" id="KW-0521">NADP</keyword>
<dbReference type="InterPro" id="IPR036291">
    <property type="entry name" value="NAD(P)-bd_dom_sf"/>
</dbReference>
<dbReference type="PANTHER" id="PTHR10366:SF831">
    <property type="entry name" value="NAD-DEPENDENT EPIMERASE_DEHYDRATASE DOMAIN-CONTAINING PROTEIN"/>
    <property type="match status" value="1"/>
</dbReference>
<dbReference type="CDD" id="cd08958">
    <property type="entry name" value="FR_SDR_e"/>
    <property type="match status" value="1"/>
</dbReference>
<reference evidence="4 5" key="1">
    <citation type="journal article" date="2018" name="PLoS Genet.">
        <title>Population sequencing reveals clonal diversity and ancestral inbreeding in the grapevine cultivar Chardonnay.</title>
        <authorList>
            <person name="Roach M.J."/>
            <person name="Johnson D.L."/>
            <person name="Bohlmann J."/>
            <person name="van Vuuren H.J."/>
            <person name="Jones S.J."/>
            <person name="Pretorius I.S."/>
            <person name="Schmidt S.A."/>
            <person name="Borneman A.R."/>
        </authorList>
    </citation>
    <scope>NUCLEOTIDE SEQUENCE [LARGE SCALE GENOMIC DNA]</scope>
    <source>
        <strain evidence="5">cv. Chardonnay</strain>
        <tissue evidence="4">Leaf</tissue>
    </source>
</reference>
<dbReference type="EMBL" id="QGNW01000092">
    <property type="protein sequence ID" value="RVW98588.1"/>
    <property type="molecule type" value="Genomic_DNA"/>
</dbReference>
<dbReference type="SUPFAM" id="SSF51735">
    <property type="entry name" value="NAD(P)-binding Rossmann-fold domains"/>
    <property type="match status" value="1"/>
</dbReference>
<proteinExistence type="predicted"/>
<accession>A0A438IPE4</accession>
<dbReference type="PANTHER" id="PTHR10366">
    <property type="entry name" value="NAD DEPENDENT EPIMERASE/DEHYDRATASE"/>
    <property type="match status" value="1"/>
</dbReference>
<feature type="domain" description="NAD-dependent epimerase/dehydratase" evidence="3">
    <location>
        <begin position="10"/>
        <end position="247"/>
    </location>
</feature>
<evidence type="ECO:0000259" key="3">
    <source>
        <dbReference type="Pfam" id="PF01370"/>
    </source>
</evidence>
<evidence type="ECO:0000313" key="4">
    <source>
        <dbReference type="EMBL" id="RVW98588.1"/>
    </source>
</evidence>
<dbReference type="AlphaFoldDB" id="A0A438IPE4"/>
<keyword evidence="2" id="KW-0560">Oxidoreductase</keyword>
<dbReference type="InterPro" id="IPR001509">
    <property type="entry name" value="Epimerase_deHydtase"/>
</dbReference>
<dbReference type="InterPro" id="IPR050425">
    <property type="entry name" value="NAD(P)_dehydrat-like"/>
</dbReference>
<dbReference type="Proteomes" id="UP000288805">
    <property type="component" value="Unassembled WGS sequence"/>
</dbReference>
<gene>
    <name evidence="4" type="primary">CCR2_3</name>
    <name evidence="4" type="ORF">CK203_032237</name>
</gene>